<reference evidence="1 2" key="1">
    <citation type="submission" date="2019-09" db="EMBL/GenBank/DDBJ databases">
        <title>Bacillus ochoae sp. nov., Paenibacillus whitsoniae sp. nov., Paenibacillus spiritus sp. nov. Isolated from the Mars Exploration Rover during spacecraft assembly.</title>
        <authorList>
            <person name="Seuylemezian A."/>
            <person name="Vaishampayan P."/>
        </authorList>
    </citation>
    <scope>NUCLEOTIDE SEQUENCE [LARGE SCALE GENOMIC DNA]</scope>
    <source>
        <strain evidence="1 2">MER_111</strain>
    </source>
</reference>
<evidence type="ECO:0000313" key="1">
    <source>
        <dbReference type="EMBL" id="KAA8998827.1"/>
    </source>
</evidence>
<proteinExistence type="predicted"/>
<accession>A0A5J5FY76</accession>
<dbReference type="SUPFAM" id="SSF54427">
    <property type="entry name" value="NTF2-like"/>
    <property type="match status" value="1"/>
</dbReference>
<dbReference type="AlphaFoldDB" id="A0A5J5FY76"/>
<dbReference type="OrthoDB" id="9182871at2"/>
<protein>
    <submittedName>
        <fullName evidence="1">Ester cyclase</fullName>
    </submittedName>
</protein>
<dbReference type="Pfam" id="PF07366">
    <property type="entry name" value="SnoaL"/>
    <property type="match status" value="1"/>
</dbReference>
<dbReference type="Gene3D" id="3.10.450.50">
    <property type="match status" value="1"/>
</dbReference>
<dbReference type="InterPro" id="IPR009959">
    <property type="entry name" value="Cyclase_SnoaL-like"/>
</dbReference>
<keyword evidence="2" id="KW-1185">Reference proteome</keyword>
<comment type="caution">
    <text evidence="1">The sequence shown here is derived from an EMBL/GenBank/DDBJ whole genome shotgun (WGS) entry which is preliminary data.</text>
</comment>
<dbReference type="InterPro" id="IPR032710">
    <property type="entry name" value="NTF2-like_dom_sf"/>
</dbReference>
<dbReference type="Proteomes" id="UP000367750">
    <property type="component" value="Unassembled WGS sequence"/>
</dbReference>
<evidence type="ECO:0000313" key="2">
    <source>
        <dbReference type="Proteomes" id="UP000367750"/>
    </source>
</evidence>
<gene>
    <name evidence="1" type="ORF">F4V43_16505</name>
</gene>
<dbReference type="GO" id="GO:0030638">
    <property type="term" value="P:polyketide metabolic process"/>
    <property type="evidence" value="ECO:0007669"/>
    <property type="project" value="InterPro"/>
</dbReference>
<sequence length="145" mass="16527">MAAEGVVRQFIERVRSGQEPEAAYCYMAERVLAHQLTSEDEITVERSPADYADHIREMIAAYGPFSLNITEFLAQDDRVYVRWKQAGIHIGEVDGFAPTHQPILEIASAVYRVENEKIAEYWIQIDREGIRNQLQRNEQSSEGAG</sequence>
<dbReference type="RefSeq" id="WP_150459357.1">
    <property type="nucleotide sequence ID" value="NZ_VYKK01000026.1"/>
</dbReference>
<dbReference type="EMBL" id="VYKK01000026">
    <property type="protein sequence ID" value="KAA8998827.1"/>
    <property type="molecule type" value="Genomic_DNA"/>
</dbReference>
<name>A0A5J5FY76_9BACL</name>
<organism evidence="1 2">
    <name type="scientific">Paenibacillus spiritus</name>
    <dbReference type="NCBI Taxonomy" id="2496557"/>
    <lineage>
        <taxon>Bacteria</taxon>
        <taxon>Bacillati</taxon>
        <taxon>Bacillota</taxon>
        <taxon>Bacilli</taxon>
        <taxon>Bacillales</taxon>
        <taxon>Paenibacillaceae</taxon>
        <taxon>Paenibacillus</taxon>
    </lineage>
</organism>